<feature type="region of interest" description="Disordered" evidence="1">
    <location>
        <begin position="1"/>
        <end position="39"/>
    </location>
</feature>
<dbReference type="Proteomes" id="UP001341281">
    <property type="component" value="Chromosome 06"/>
</dbReference>
<feature type="region of interest" description="Disordered" evidence="1">
    <location>
        <begin position="87"/>
        <end position="112"/>
    </location>
</feature>
<evidence type="ECO:0000313" key="3">
    <source>
        <dbReference type="EMBL" id="WVZ79351.1"/>
    </source>
</evidence>
<dbReference type="AlphaFoldDB" id="A0AAQ3TTF1"/>
<dbReference type="EMBL" id="CP144750">
    <property type="protein sequence ID" value="WVZ79351.1"/>
    <property type="molecule type" value="Genomic_DNA"/>
</dbReference>
<gene>
    <name evidence="3" type="ORF">U9M48_026940</name>
</gene>
<organism evidence="3 4">
    <name type="scientific">Paspalum notatum var. saurae</name>
    <dbReference type="NCBI Taxonomy" id="547442"/>
    <lineage>
        <taxon>Eukaryota</taxon>
        <taxon>Viridiplantae</taxon>
        <taxon>Streptophyta</taxon>
        <taxon>Embryophyta</taxon>
        <taxon>Tracheophyta</taxon>
        <taxon>Spermatophyta</taxon>
        <taxon>Magnoliopsida</taxon>
        <taxon>Liliopsida</taxon>
        <taxon>Poales</taxon>
        <taxon>Poaceae</taxon>
        <taxon>PACMAD clade</taxon>
        <taxon>Panicoideae</taxon>
        <taxon>Andropogonodae</taxon>
        <taxon>Paspaleae</taxon>
        <taxon>Paspalinae</taxon>
        <taxon>Paspalum</taxon>
    </lineage>
</organism>
<dbReference type="InterPro" id="IPR025314">
    <property type="entry name" value="DUF4219"/>
</dbReference>
<feature type="compositionally biased region" description="Polar residues" evidence="1">
    <location>
        <begin position="11"/>
        <end position="21"/>
    </location>
</feature>
<proteinExistence type="predicted"/>
<protein>
    <recommendedName>
        <fullName evidence="2">DUF4219 domain-containing protein</fullName>
    </recommendedName>
</protein>
<accession>A0AAQ3TTF1</accession>
<name>A0AAQ3TTF1_PASNO</name>
<reference evidence="3 4" key="1">
    <citation type="submission" date="2024-02" db="EMBL/GenBank/DDBJ databases">
        <title>High-quality chromosome-scale genome assembly of Pensacola bahiagrass (Paspalum notatum Flugge var. saurae).</title>
        <authorList>
            <person name="Vega J.M."/>
            <person name="Podio M."/>
            <person name="Orjuela J."/>
            <person name="Siena L.A."/>
            <person name="Pessino S.C."/>
            <person name="Combes M.C."/>
            <person name="Mariac C."/>
            <person name="Albertini E."/>
            <person name="Pupilli F."/>
            <person name="Ortiz J.P.A."/>
            <person name="Leblanc O."/>
        </authorList>
    </citation>
    <scope>NUCLEOTIDE SEQUENCE [LARGE SCALE GENOMIC DNA]</scope>
    <source>
        <strain evidence="3">R1</strain>
        <tissue evidence="3">Leaf</tissue>
    </source>
</reference>
<feature type="domain" description="DUF4219" evidence="2">
    <location>
        <begin position="129"/>
        <end position="155"/>
    </location>
</feature>
<evidence type="ECO:0000256" key="1">
    <source>
        <dbReference type="SAM" id="MobiDB-lite"/>
    </source>
</evidence>
<keyword evidence="4" id="KW-1185">Reference proteome</keyword>
<dbReference type="Pfam" id="PF13961">
    <property type="entry name" value="DUF4219"/>
    <property type="match status" value="1"/>
</dbReference>
<sequence>MQLGGVPSAVASKNSPNNVQSYDCGRGPKSAAGATVEGGGMAVTRCRWSGRWRSDPRPALLRRGAGISPLNRAVSEREWRLERLFSASPGHRKRRGSTSPEHSRGGGRGTLVIQKTVRDVGSSAPYPVLTRTNYDNWVVMMKVMLEARRLWEAVEAGTTERQEDRWAMEAILRAVPPEMHRSTGAKKTSEGGLG</sequence>
<evidence type="ECO:0000313" key="4">
    <source>
        <dbReference type="Proteomes" id="UP001341281"/>
    </source>
</evidence>
<evidence type="ECO:0000259" key="2">
    <source>
        <dbReference type="Pfam" id="PF13961"/>
    </source>
</evidence>